<dbReference type="RefSeq" id="XP_046063078.1">
    <property type="nucleotide sequence ID" value="XM_046203287.1"/>
</dbReference>
<evidence type="ECO:0000313" key="2">
    <source>
        <dbReference type="Proteomes" id="UP000769157"/>
    </source>
</evidence>
<evidence type="ECO:0000313" key="1">
    <source>
        <dbReference type="EMBL" id="KAH3668664.1"/>
    </source>
</evidence>
<organism evidence="1 2">
    <name type="scientific">Ogataea philodendri</name>
    <dbReference type="NCBI Taxonomy" id="1378263"/>
    <lineage>
        <taxon>Eukaryota</taxon>
        <taxon>Fungi</taxon>
        <taxon>Dikarya</taxon>
        <taxon>Ascomycota</taxon>
        <taxon>Saccharomycotina</taxon>
        <taxon>Pichiomycetes</taxon>
        <taxon>Pichiales</taxon>
        <taxon>Pichiaceae</taxon>
        <taxon>Ogataea</taxon>
    </lineage>
</organism>
<protein>
    <submittedName>
        <fullName evidence="1">Uncharacterized protein</fullName>
    </submittedName>
</protein>
<dbReference type="Proteomes" id="UP000769157">
    <property type="component" value="Unassembled WGS sequence"/>
</dbReference>
<dbReference type="AlphaFoldDB" id="A0A9P8PBY5"/>
<accession>A0A9P8PBY5</accession>
<comment type="caution">
    <text evidence="1">The sequence shown here is derived from an EMBL/GenBank/DDBJ whole genome shotgun (WGS) entry which is preliminary data.</text>
</comment>
<keyword evidence="2" id="KW-1185">Reference proteome</keyword>
<dbReference type="EMBL" id="JAEUBE010000158">
    <property type="protein sequence ID" value="KAH3668664.1"/>
    <property type="molecule type" value="Genomic_DNA"/>
</dbReference>
<gene>
    <name evidence="1" type="ORF">OGAPHI_002418</name>
</gene>
<reference evidence="1" key="2">
    <citation type="submission" date="2021-01" db="EMBL/GenBank/DDBJ databases">
        <authorList>
            <person name="Schikora-Tamarit M.A."/>
        </authorList>
    </citation>
    <scope>NUCLEOTIDE SEQUENCE</scope>
    <source>
        <strain evidence="1">CBS6075</strain>
    </source>
</reference>
<dbReference type="OrthoDB" id="10393325at2759"/>
<dbReference type="GeneID" id="70234385"/>
<name>A0A9P8PBY5_9ASCO</name>
<sequence>MSTLSWAMIRSPTFLNRMILPKLARDPTRNSPPTPMKNCLAGISREKILIVDFSPSSLAISITLPMIIGKSIETDDEIPRNKIAMDMFDNSVLVSLRSSQISLNEDFFFDSSLDSPSVFDF</sequence>
<proteinExistence type="predicted"/>
<reference evidence="1" key="1">
    <citation type="journal article" date="2021" name="Open Biol.">
        <title>Shared evolutionary footprints suggest mitochondrial oxidative damage underlies multiple complex I losses in fungi.</title>
        <authorList>
            <person name="Schikora-Tamarit M.A."/>
            <person name="Marcet-Houben M."/>
            <person name="Nosek J."/>
            <person name="Gabaldon T."/>
        </authorList>
    </citation>
    <scope>NUCLEOTIDE SEQUENCE</scope>
    <source>
        <strain evidence="1">CBS6075</strain>
    </source>
</reference>